<evidence type="ECO:0000313" key="2">
    <source>
        <dbReference type="EMBL" id="KAJ7391639.1"/>
    </source>
</evidence>
<protein>
    <submittedName>
        <fullName evidence="2">Uncharacterized protein</fullName>
    </submittedName>
</protein>
<keyword evidence="1" id="KW-0812">Transmembrane</keyword>
<organism evidence="2 3">
    <name type="scientific">Desmophyllum pertusum</name>
    <dbReference type="NCBI Taxonomy" id="174260"/>
    <lineage>
        <taxon>Eukaryota</taxon>
        <taxon>Metazoa</taxon>
        <taxon>Cnidaria</taxon>
        <taxon>Anthozoa</taxon>
        <taxon>Hexacorallia</taxon>
        <taxon>Scleractinia</taxon>
        <taxon>Caryophylliina</taxon>
        <taxon>Caryophylliidae</taxon>
        <taxon>Desmophyllum</taxon>
    </lineage>
</organism>
<dbReference type="PANTHER" id="PTHR38640:SF1">
    <property type="entry name" value="GEO09659P1"/>
    <property type="match status" value="1"/>
</dbReference>
<sequence length="177" mass="19728">MGRERLEIPNLTNFKMAASISLRDAKKALKKYLPYGGLAGYAVLGLHSVKVHVEELIIGRDNRPIVFHGALMLSTIGMTTYLYDRPVFNIMEPPKSKRLLWSLFGTWMFNFGSLLLWAIGKEICPENKVIRAIMALSSSAGLVYIGTDYLEAVDRLRLGIIAEREDDGPGEEGAIEL</sequence>
<dbReference type="PANTHER" id="PTHR38640">
    <property type="entry name" value="GEO09659P1"/>
    <property type="match status" value="1"/>
</dbReference>
<name>A0A9X0A2I4_9CNID</name>
<gene>
    <name evidence="2" type="ORF">OS493_017336</name>
</gene>
<dbReference type="EMBL" id="MU825405">
    <property type="protein sequence ID" value="KAJ7391639.1"/>
    <property type="molecule type" value="Genomic_DNA"/>
</dbReference>
<reference evidence="2" key="1">
    <citation type="submission" date="2023-01" db="EMBL/GenBank/DDBJ databases">
        <title>Genome assembly of the deep-sea coral Lophelia pertusa.</title>
        <authorList>
            <person name="Herrera S."/>
            <person name="Cordes E."/>
        </authorList>
    </citation>
    <scope>NUCLEOTIDE SEQUENCE</scope>
    <source>
        <strain evidence="2">USNM1676648</strain>
        <tissue evidence="2">Polyp</tissue>
    </source>
</reference>
<feature type="transmembrane region" description="Helical" evidence="1">
    <location>
        <begin position="99"/>
        <end position="117"/>
    </location>
</feature>
<keyword evidence="1" id="KW-0472">Membrane</keyword>
<comment type="caution">
    <text evidence="2">The sequence shown here is derived from an EMBL/GenBank/DDBJ whole genome shotgun (WGS) entry which is preliminary data.</text>
</comment>
<dbReference type="Proteomes" id="UP001163046">
    <property type="component" value="Unassembled WGS sequence"/>
</dbReference>
<feature type="transmembrane region" description="Helical" evidence="1">
    <location>
        <begin position="65"/>
        <end position="83"/>
    </location>
</feature>
<evidence type="ECO:0000313" key="3">
    <source>
        <dbReference type="Proteomes" id="UP001163046"/>
    </source>
</evidence>
<dbReference type="OrthoDB" id="5915502at2759"/>
<keyword evidence="1" id="KW-1133">Transmembrane helix</keyword>
<accession>A0A9X0A2I4</accession>
<evidence type="ECO:0000256" key="1">
    <source>
        <dbReference type="SAM" id="Phobius"/>
    </source>
</evidence>
<dbReference type="AlphaFoldDB" id="A0A9X0A2I4"/>
<keyword evidence="3" id="KW-1185">Reference proteome</keyword>
<proteinExistence type="predicted"/>